<dbReference type="PANTHER" id="PTHR32166">
    <property type="entry name" value="OSJNBA0013A04.12 PROTEIN"/>
    <property type="match status" value="1"/>
</dbReference>
<keyword evidence="3" id="KW-1185">Reference proteome</keyword>
<organism evidence="2 3">
    <name type="scientific">Trifolium medium</name>
    <dbReference type="NCBI Taxonomy" id="97028"/>
    <lineage>
        <taxon>Eukaryota</taxon>
        <taxon>Viridiplantae</taxon>
        <taxon>Streptophyta</taxon>
        <taxon>Embryophyta</taxon>
        <taxon>Tracheophyta</taxon>
        <taxon>Spermatophyta</taxon>
        <taxon>Magnoliopsida</taxon>
        <taxon>eudicotyledons</taxon>
        <taxon>Gunneridae</taxon>
        <taxon>Pentapetalae</taxon>
        <taxon>rosids</taxon>
        <taxon>fabids</taxon>
        <taxon>Fabales</taxon>
        <taxon>Fabaceae</taxon>
        <taxon>Papilionoideae</taxon>
        <taxon>50 kb inversion clade</taxon>
        <taxon>NPAAA clade</taxon>
        <taxon>Hologalegina</taxon>
        <taxon>IRL clade</taxon>
        <taxon>Trifolieae</taxon>
        <taxon>Trifolium</taxon>
    </lineage>
</organism>
<comment type="caution">
    <text evidence="2">The sequence shown here is derived from an EMBL/GenBank/DDBJ whole genome shotgun (WGS) entry which is preliminary data.</text>
</comment>
<accession>A0A392P7N4</accession>
<evidence type="ECO:0000259" key="1">
    <source>
        <dbReference type="Pfam" id="PF04937"/>
    </source>
</evidence>
<dbReference type="AlphaFoldDB" id="A0A392P7N4"/>
<name>A0A392P7N4_9FABA</name>
<dbReference type="Pfam" id="PF04937">
    <property type="entry name" value="DUF659"/>
    <property type="match status" value="1"/>
</dbReference>
<evidence type="ECO:0000313" key="2">
    <source>
        <dbReference type="EMBL" id="MCI06915.1"/>
    </source>
</evidence>
<dbReference type="Proteomes" id="UP000265520">
    <property type="component" value="Unassembled WGS sequence"/>
</dbReference>
<sequence>MPLNAVQSDEFITMCDMVSRHGVGFKPPSFNEIKGKYLTDEVEFTMEALEEHRAMWKITGCTIMVDEWDNGYRTMLNLLVNSPKGTFFLKSIVSPDTDEPEELFKMMDDIVEEVGEENVVQIVTDDADYYEAAGEMLMKKRTRLYWTTCATRCIEMILKHYEKIPIYKETNEKCRTIMRLIYSSDSLISLMLHFTRGIDLFETGNVIRGLYCLSLCVIHENKRVLIRMFTSKKWKSSEFTETKDGKSVEDLVLDKEFWKNVMI</sequence>
<proteinExistence type="predicted"/>
<dbReference type="SUPFAM" id="SSF53098">
    <property type="entry name" value="Ribonuclease H-like"/>
    <property type="match status" value="1"/>
</dbReference>
<protein>
    <submittedName>
        <fullName evidence="2">HAT family dimerization domain containing protein</fullName>
    </submittedName>
</protein>
<feature type="non-terminal residue" evidence="2">
    <location>
        <position position="263"/>
    </location>
</feature>
<dbReference type="EMBL" id="LXQA010063495">
    <property type="protein sequence ID" value="MCI06915.1"/>
    <property type="molecule type" value="Genomic_DNA"/>
</dbReference>
<evidence type="ECO:0000313" key="3">
    <source>
        <dbReference type="Proteomes" id="UP000265520"/>
    </source>
</evidence>
<dbReference type="InterPro" id="IPR012337">
    <property type="entry name" value="RNaseH-like_sf"/>
</dbReference>
<dbReference type="InterPro" id="IPR007021">
    <property type="entry name" value="DUF659"/>
</dbReference>
<reference evidence="2 3" key="1">
    <citation type="journal article" date="2018" name="Front. Plant Sci.">
        <title>Red Clover (Trifolium pratense) and Zigzag Clover (T. medium) - A Picture of Genomic Similarities and Differences.</title>
        <authorList>
            <person name="Dluhosova J."/>
            <person name="Istvanek J."/>
            <person name="Nedelnik J."/>
            <person name="Repkova J."/>
        </authorList>
    </citation>
    <scope>NUCLEOTIDE SEQUENCE [LARGE SCALE GENOMIC DNA]</scope>
    <source>
        <strain evidence="3">cv. 10/8</strain>
        <tissue evidence="2">Leaf</tissue>
    </source>
</reference>
<feature type="domain" description="DUF659" evidence="1">
    <location>
        <begin position="28"/>
        <end position="177"/>
    </location>
</feature>
<dbReference type="PANTHER" id="PTHR32166:SF122">
    <property type="entry name" value="OS09G0499600 PROTEIN"/>
    <property type="match status" value="1"/>
</dbReference>